<dbReference type="EMBL" id="FPBA01000009">
    <property type="protein sequence ID" value="SFT75315.1"/>
    <property type="molecule type" value="Genomic_DNA"/>
</dbReference>
<dbReference type="RefSeq" id="WP_175551589.1">
    <property type="nucleotide sequence ID" value="NZ_FPBA01000009.1"/>
</dbReference>
<evidence type="ECO:0000313" key="3">
    <source>
        <dbReference type="Proteomes" id="UP000199546"/>
    </source>
</evidence>
<reference evidence="3" key="1">
    <citation type="submission" date="2016-10" db="EMBL/GenBank/DDBJ databases">
        <authorList>
            <person name="Varghese N."/>
            <person name="Submissions S."/>
        </authorList>
    </citation>
    <scope>NUCLEOTIDE SEQUENCE [LARGE SCALE GENOMIC DNA]</scope>
    <source>
        <strain evidence="3">DSM 46136</strain>
    </source>
</reference>
<sequence length="55" mass="5630">MAGTRGEDSVRVTLDEGVSLTVSIGCVDHTREQDAAQGRPTAATMAGWPPASVSS</sequence>
<proteinExistence type="predicted"/>
<dbReference type="AlphaFoldDB" id="A0A1I7AKE8"/>
<evidence type="ECO:0000313" key="2">
    <source>
        <dbReference type="EMBL" id="SFT75315.1"/>
    </source>
</evidence>
<keyword evidence="3" id="KW-1185">Reference proteome</keyword>
<gene>
    <name evidence="2" type="ORF">SAMN05660657_02846</name>
</gene>
<accession>A0A1I7AKE8</accession>
<protein>
    <submittedName>
        <fullName evidence="2">Uncharacterized protein</fullName>
    </submittedName>
</protein>
<dbReference type="STRING" id="1296565.SAMN05660657_02846"/>
<dbReference type="Proteomes" id="UP000199546">
    <property type="component" value="Unassembled WGS sequence"/>
</dbReference>
<name>A0A1I7AKE8_9ACTN</name>
<evidence type="ECO:0000256" key="1">
    <source>
        <dbReference type="SAM" id="MobiDB-lite"/>
    </source>
</evidence>
<organism evidence="2 3">
    <name type="scientific">Geodermatophilus amargosae</name>
    <dbReference type="NCBI Taxonomy" id="1296565"/>
    <lineage>
        <taxon>Bacteria</taxon>
        <taxon>Bacillati</taxon>
        <taxon>Actinomycetota</taxon>
        <taxon>Actinomycetes</taxon>
        <taxon>Geodermatophilales</taxon>
        <taxon>Geodermatophilaceae</taxon>
        <taxon>Geodermatophilus</taxon>
    </lineage>
</organism>
<feature type="region of interest" description="Disordered" evidence="1">
    <location>
        <begin position="31"/>
        <end position="55"/>
    </location>
</feature>